<evidence type="ECO:0000256" key="7">
    <source>
        <dbReference type="ARBA" id="ARBA00023136"/>
    </source>
</evidence>
<evidence type="ECO:0000256" key="2">
    <source>
        <dbReference type="ARBA" id="ARBA00022448"/>
    </source>
</evidence>
<keyword evidence="2" id="KW-0813">Transport</keyword>
<evidence type="ECO:0000313" key="9">
    <source>
        <dbReference type="EMBL" id="GHO45123.1"/>
    </source>
</evidence>
<evidence type="ECO:0008006" key="11">
    <source>
        <dbReference type="Google" id="ProtNLM"/>
    </source>
</evidence>
<evidence type="ECO:0000256" key="8">
    <source>
        <dbReference type="SAM" id="MobiDB-lite"/>
    </source>
</evidence>
<keyword evidence="3" id="KW-0812">Transmembrane</keyword>
<dbReference type="GO" id="GO:0015031">
    <property type="term" value="P:protein transport"/>
    <property type="evidence" value="ECO:0007669"/>
    <property type="project" value="UniProtKB-KW"/>
</dbReference>
<organism evidence="9 10">
    <name type="scientific">Ktedonospora formicarum</name>
    <dbReference type="NCBI Taxonomy" id="2778364"/>
    <lineage>
        <taxon>Bacteria</taxon>
        <taxon>Bacillati</taxon>
        <taxon>Chloroflexota</taxon>
        <taxon>Ktedonobacteria</taxon>
        <taxon>Ktedonobacterales</taxon>
        <taxon>Ktedonobacteraceae</taxon>
        <taxon>Ktedonospora</taxon>
    </lineage>
</organism>
<keyword evidence="6" id="KW-0811">Translocation</keyword>
<sequence length="98" mass="10584">MGFHPLELAIVAFILLAIFGPKKLTSLMHSMGKGVAQAKNMKDKIMAEVPVEDLSKLKEQVNTVTNPGKAIQRLLLEEKKEEPGSSATPGIPSTSKEV</sequence>
<accession>A0A8J3I328</accession>
<protein>
    <recommendedName>
        <fullName evidence="11">Sec-independent protein translocase protein TatA</fullName>
    </recommendedName>
</protein>
<evidence type="ECO:0000313" key="10">
    <source>
        <dbReference type="Proteomes" id="UP000612362"/>
    </source>
</evidence>
<dbReference type="Gene3D" id="1.20.5.3310">
    <property type="match status" value="1"/>
</dbReference>
<feature type="compositionally biased region" description="Polar residues" evidence="8">
    <location>
        <begin position="85"/>
        <end position="98"/>
    </location>
</feature>
<comment type="caution">
    <text evidence="9">The sequence shown here is derived from an EMBL/GenBank/DDBJ whole genome shotgun (WGS) entry which is preliminary data.</text>
</comment>
<feature type="region of interest" description="Disordered" evidence="8">
    <location>
        <begin position="76"/>
        <end position="98"/>
    </location>
</feature>
<dbReference type="Pfam" id="PF02416">
    <property type="entry name" value="TatA_B_E"/>
    <property type="match status" value="1"/>
</dbReference>
<keyword evidence="10" id="KW-1185">Reference proteome</keyword>
<evidence type="ECO:0000256" key="3">
    <source>
        <dbReference type="ARBA" id="ARBA00022692"/>
    </source>
</evidence>
<keyword evidence="5" id="KW-1133">Transmembrane helix</keyword>
<dbReference type="InterPro" id="IPR003369">
    <property type="entry name" value="TatA/B/E"/>
</dbReference>
<evidence type="ECO:0000256" key="5">
    <source>
        <dbReference type="ARBA" id="ARBA00022989"/>
    </source>
</evidence>
<dbReference type="EMBL" id="BNJF01000001">
    <property type="protein sequence ID" value="GHO45123.1"/>
    <property type="molecule type" value="Genomic_DNA"/>
</dbReference>
<name>A0A8J3I328_9CHLR</name>
<reference evidence="9" key="1">
    <citation type="submission" date="2020-10" db="EMBL/GenBank/DDBJ databases">
        <title>Taxonomic study of unclassified bacteria belonging to the class Ktedonobacteria.</title>
        <authorList>
            <person name="Yabe S."/>
            <person name="Wang C.M."/>
            <person name="Zheng Y."/>
            <person name="Sakai Y."/>
            <person name="Cavaletti L."/>
            <person name="Monciardini P."/>
            <person name="Donadio S."/>
        </authorList>
    </citation>
    <scope>NUCLEOTIDE SEQUENCE</scope>
    <source>
        <strain evidence="9">SOSP1-1</strain>
    </source>
</reference>
<dbReference type="Proteomes" id="UP000612362">
    <property type="component" value="Unassembled WGS sequence"/>
</dbReference>
<keyword evidence="7" id="KW-0472">Membrane</keyword>
<evidence type="ECO:0000256" key="1">
    <source>
        <dbReference type="ARBA" id="ARBA00004167"/>
    </source>
</evidence>
<comment type="subcellular location">
    <subcellularLocation>
        <location evidence="1">Membrane</location>
        <topology evidence="1">Single-pass membrane protein</topology>
    </subcellularLocation>
</comment>
<dbReference type="RefSeq" id="WP_220194473.1">
    <property type="nucleotide sequence ID" value="NZ_BNJF01000001.1"/>
</dbReference>
<proteinExistence type="predicted"/>
<keyword evidence="4" id="KW-0653">Protein transport</keyword>
<evidence type="ECO:0000256" key="6">
    <source>
        <dbReference type="ARBA" id="ARBA00023010"/>
    </source>
</evidence>
<evidence type="ECO:0000256" key="4">
    <source>
        <dbReference type="ARBA" id="ARBA00022927"/>
    </source>
</evidence>
<gene>
    <name evidence="9" type="ORF">KSX_32860</name>
</gene>
<dbReference type="AlphaFoldDB" id="A0A8J3I328"/>
<dbReference type="GO" id="GO:0016020">
    <property type="term" value="C:membrane"/>
    <property type="evidence" value="ECO:0007669"/>
    <property type="project" value="UniProtKB-ARBA"/>
</dbReference>